<sequence length="175" mass="19689">MVLVTLSVVVTVVTLNVHYRSPTTHNMPECVRRFFIEILPKYLLMKRPPRPHHKRKEPRTTFSTPQSNNQFASGVSDLLSPTFRTSFAAGSAEDTSYSSLQRDVSPVRSAVESVAYIADHLKNEEDDKQVIEDWKYVSVVMDRVFLLLFTCACALGTILIIARAPSIYDTTVPLA</sequence>
<dbReference type="Proteomes" id="UP001331761">
    <property type="component" value="Unassembled WGS sequence"/>
</dbReference>
<reference evidence="21 22" key="1">
    <citation type="submission" date="2019-10" db="EMBL/GenBank/DDBJ databases">
        <title>Assembly and Annotation for the nematode Trichostrongylus colubriformis.</title>
        <authorList>
            <person name="Martin J."/>
        </authorList>
    </citation>
    <scope>NUCLEOTIDE SEQUENCE [LARGE SCALE GENOMIC DNA]</scope>
    <source>
        <strain evidence="21">G859</strain>
        <tissue evidence="21">Whole worm</tissue>
    </source>
</reference>
<keyword evidence="3" id="KW-1003">Cell membrane</keyword>
<feature type="transmembrane region" description="Helical" evidence="18">
    <location>
        <begin position="144"/>
        <end position="164"/>
    </location>
</feature>
<keyword evidence="22" id="KW-1185">Reference proteome</keyword>
<comment type="similarity">
    <text evidence="1">Belongs to the ligand-gated ion channel (TC 1.A.9) family. Acetylcholine receptor (TC 1.A.9.1) subfamily.</text>
</comment>
<evidence type="ECO:0000256" key="15">
    <source>
        <dbReference type="ARBA" id="ARBA00023303"/>
    </source>
</evidence>
<evidence type="ECO:0000256" key="19">
    <source>
        <dbReference type="SAM" id="SignalP"/>
    </source>
</evidence>
<feature type="signal peptide" evidence="19">
    <location>
        <begin position="1"/>
        <end position="15"/>
    </location>
</feature>
<feature type="chain" id="PRO_5042875002" evidence="19">
    <location>
        <begin position="16"/>
        <end position="175"/>
    </location>
</feature>
<keyword evidence="9 18" id="KW-0472">Membrane</keyword>
<dbReference type="GO" id="GO:0098655">
    <property type="term" value="P:monoatomic cation transmembrane transport"/>
    <property type="evidence" value="ECO:0007669"/>
    <property type="project" value="UniProtKB-ARBA"/>
</dbReference>
<keyword evidence="8" id="KW-0406">Ion transport</keyword>
<evidence type="ECO:0000256" key="17">
    <source>
        <dbReference type="SAM" id="MobiDB-lite"/>
    </source>
</evidence>
<name>A0AAN8IEP7_TRICO</name>
<evidence type="ECO:0000256" key="10">
    <source>
        <dbReference type="ARBA" id="ARBA00023157"/>
    </source>
</evidence>
<comment type="subcellular location">
    <subcellularLocation>
        <location evidence="16">Postsynaptic cell membrane</location>
        <topology evidence="16">Multi-pass membrane protein</topology>
    </subcellularLocation>
</comment>
<keyword evidence="15" id="KW-0407">Ion channel</keyword>
<evidence type="ECO:0000313" key="22">
    <source>
        <dbReference type="Proteomes" id="UP001331761"/>
    </source>
</evidence>
<evidence type="ECO:0000256" key="9">
    <source>
        <dbReference type="ARBA" id="ARBA00023136"/>
    </source>
</evidence>
<keyword evidence="6 18" id="KW-1133">Transmembrane helix</keyword>
<protein>
    <submittedName>
        <fullName evidence="21">Neurotransmitter-gated ion-channel transmembrane region</fullName>
    </submittedName>
</protein>
<keyword evidence="2" id="KW-0813">Transport</keyword>
<dbReference type="InterPro" id="IPR006029">
    <property type="entry name" value="Neurotrans-gated_channel_TM"/>
</dbReference>
<keyword evidence="11" id="KW-0675">Receptor</keyword>
<evidence type="ECO:0000256" key="14">
    <source>
        <dbReference type="ARBA" id="ARBA00023286"/>
    </source>
</evidence>
<dbReference type="Pfam" id="PF02932">
    <property type="entry name" value="Neur_chan_memb"/>
    <property type="match status" value="1"/>
</dbReference>
<keyword evidence="7" id="KW-0770">Synapse</keyword>
<organism evidence="21 22">
    <name type="scientific">Trichostrongylus colubriformis</name>
    <name type="common">Black scour worm</name>
    <dbReference type="NCBI Taxonomy" id="6319"/>
    <lineage>
        <taxon>Eukaryota</taxon>
        <taxon>Metazoa</taxon>
        <taxon>Ecdysozoa</taxon>
        <taxon>Nematoda</taxon>
        <taxon>Chromadorea</taxon>
        <taxon>Rhabditida</taxon>
        <taxon>Rhabditina</taxon>
        <taxon>Rhabditomorpha</taxon>
        <taxon>Strongyloidea</taxon>
        <taxon>Trichostrongylidae</taxon>
        <taxon>Trichostrongylus</taxon>
    </lineage>
</organism>
<evidence type="ECO:0000256" key="5">
    <source>
        <dbReference type="ARBA" id="ARBA00022729"/>
    </source>
</evidence>
<evidence type="ECO:0000313" key="21">
    <source>
        <dbReference type="EMBL" id="KAK5970501.1"/>
    </source>
</evidence>
<keyword evidence="14" id="KW-1071">Ligand-gated ion channel</keyword>
<keyword evidence="5 19" id="KW-0732">Signal</keyword>
<keyword evidence="10" id="KW-1015">Disulfide bond</keyword>
<dbReference type="EMBL" id="WIXE01018917">
    <property type="protein sequence ID" value="KAK5970501.1"/>
    <property type="molecule type" value="Genomic_DNA"/>
</dbReference>
<dbReference type="GO" id="GO:0007271">
    <property type="term" value="P:synaptic transmission, cholinergic"/>
    <property type="evidence" value="ECO:0007669"/>
    <property type="project" value="UniProtKB-ARBA"/>
</dbReference>
<dbReference type="GO" id="GO:0045211">
    <property type="term" value="C:postsynaptic membrane"/>
    <property type="evidence" value="ECO:0007669"/>
    <property type="project" value="UniProtKB-SubCell"/>
</dbReference>
<dbReference type="Gene3D" id="1.20.58.390">
    <property type="entry name" value="Neurotransmitter-gated ion-channel transmembrane domain"/>
    <property type="match status" value="2"/>
</dbReference>
<keyword evidence="12" id="KW-0325">Glycoprotein</keyword>
<evidence type="ECO:0000256" key="1">
    <source>
        <dbReference type="ARBA" id="ARBA00009237"/>
    </source>
</evidence>
<dbReference type="InterPro" id="IPR036719">
    <property type="entry name" value="Neuro-gated_channel_TM_sf"/>
</dbReference>
<dbReference type="InterPro" id="IPR038050">
    <property type="entry name" value="Neuro_actylchol_rec"/>
</dbReference>
<feature type="compositionally biased region" description="Polar residues" evidence="17">
    <location>
        <begin position="60"/>
        <end position="72"/>
    </location>
</feature>
<dbReference type="AlphaFoldDB" id="A0AAN8IEP7"/>
<feature type="compositionally biased region" description="Basic residues" evidence="17">
    <location>
        <begin position="47"/>
        <end position="57"/>
    </location>
</feature>
<evidence type="ECO:0000256" key="11">
    <source>
        <dbReference type="ARBA" id="ARBA00023170"/>
    </source>
</evidence>
<evidence type="ECO:0000256" key="2">
    <source>
        <dbReference type="ARBA" id="ARBA00022448"/>
    </source>
</evidence>
<evidence type="ECO:0000256" key="7">
    <source>
        <dbReference type="ARBA" id="ARBA00023018"/>
    </source>
</evidence>
<evidence type="ECO:0000256" key="12">
    <source>
        <dbReference type="ARBA" id="ARBA00023180"/>
    </source>
</evidence>
<evidence type="ECO:0000256" key="6">
    <source>
        <dbReference type="ARBA" id="ARBA00022989"/>
    </source>
</evidence>
<feature type="region of interest" description="Disordered" evidence="17">
    <location>
        <begin position="47"/>
        <end position="72"/>
    </location>
</feature>
<evidence type="ECO:0000259" key="20">
    <source>
        <dbReference type="Pfam" id="PF02932"/>
    </source>
</evidence>
<evidence type="ECO:0000256" key="8">
    <source>
        <dbReference type="ARBA" id="ARBA00023065"/>
    </source>
</evidence>
<evidence type="ECO:0000256" key="18">
    <source>
        <dbReference type="SAM" id="Phobius"/>
    </source>
</evidence>
<dbReference type="FunFam" id="1.20.58.390:FF:000022">
    <property type="entry name" value="Nicotinic acetylcholine receptor subunit alpha4"/>
    <property type="match status" value="1"/>
</dbReference>
<evidence type="ECO:0000256" key="16">
    <source>
        <dbReference type="ARBA" id="ARBA00034104"/>
    </source>
</evidence>
<proteinExistence type="inferred from homology"/>
<evidence type="ECO:0000256" key="13">
    <source>
        <dbReference type="ARBA" id="ARBA00023257"/>
    </source>
</evidence>
<comment type="caution">
    <text evidence="21">The sequence shown here is derived from an EMBL/GenBank/DDBJ whole genome shotgun (WGS) entry which is preliminary data.</text>
</comment>
<dbReference type="SUPFAM" id="SSF90112">
    <property type="entry name" value="Neurotransmitter-gated ion-channel transmembrane pore"/>
    <property type="match status" value="1"/>
</dbReference>
<gene>
    <name evidence="21" type="ORF">GCK32_002707</name>
</gene>
<accession>A0AAN8IEP7</accession>
<evidence type="ECO:0000256" key="4">
    <source>
        <dbReference type="ARBA" id="ARBA00022692"/>
    </source>
</evidence>
<keyword evidence="4 18" id="KW-0812">Transmembrane</keyword>
<keyword evidence="13" id="KW-0628">Postsynaptic cell membrane</keyword>
<feature type="domain" description="Neurotransmitter-gated ion-channel transmembrane" evidence="20">
    <location>
        <begin position="1"/>
        <end position="160"/>
    </location>
</feature>
<evidence type="ECO:0000256" key="3">
    <source>
        <dbReference type="ARBA" id="ARBA00022475"/>
    </source>
</evidence>